<protein>
    <submittedName>
        <fullName evidence="2">Uncharacterized protein</fullName>
    </submittedName>
</protein>
<organism evidence="2 3">
    <name type="scientific">Trichomalopsis sarcophagae</name>
    <dbReference type="NCBI Taxonomy" id="543379"/>
    <lineage>
        <taxon>Eukaryota</taxon>
        <taxon>Metazoa</taxon>
        <taxon>Ecdysozoa</taxon>
        <taxon>Arthropoda</taxon>
        <taxon>Hexapoda</taxon>
        <taxon>Insecta</taxon>
        <taxon>Pterygota</taxon>
        <taxon>Neoptera</taxon>
        <taxon>Endopterygota</taxon>
        <taxon>Hymenoptera</taxon>
        <taxon>Apocrita</taxon>
        <taxon>Proctotrupomorpha</taxon>
        <taxon>Chalcidoidea</taxon>
        <taxon>Pteromalidae</taxon>
        <taxon>Pteromalinae</taxon>
        <taxon>Trichomalopsis</taxon>
    </lineage>
</organism>
<name>A0A232EFJ3_9HYME</name>
<comment type="caution">
    <text evidence="2">The sequence shown here is derived from an EMBL/GenBank/DDBJ whole genome shotgun (WGS) entry which is preliminary data.</text>
</comment>
<reference evidence="2 3" key="1">
    <citation type="journal article" date="2017" name="Curr. Biol.">
        <title>The Evolution of Venom by Co-option of Single-Copy Genes.</title>
        <authorList>
            <person name="Martinson E.O."/>
            <person name="Mrinalini"/>
            <person name="Kelkar Y.D."/>
            <person name="Chang C.H."/>
            <person name="Werren J.H."/>
        </authorList>
    </citation>
    <scope>NUCLEOTIDE SEQUENCE [LARGE SCALE GENOMIC DNA]</scope>
    <source>
        <strain evidence="2 3">Alberta</strain>
        <tissue evidence="2">Whole body</tissue>
    </source>
</reference>
<dbReference type="OrthoDB" id="6162705at2759"/>
<accession>A0A232EFJ3</accession>
<evidence type="ECO:0000313" key="2">
    <source>
        <dbReference type="EMBL" id="OXU17139.1"/>
    </source>
</evidence>
<evidence type="ECO:0000313" key="3">
    <source>
        <dbReference type="Proteomes" id="UP000215335"/>
    </source>
</evidence>
<dbReference type="Proteomes" id="UP000215335">
    <property type="component" value="Unassembled WGS sequence"/>
</dbReference>
<sequence>MALKVLEVRNKEVKINGMATDVEESDTDEQEKPGPAKRQRLQSVTAVEASQQAPQEPVDPAEVIDEEEDRRAREKLRGWQACQVAKGFVDNTINRVLENYITSPPASYPFEDLWYRLFRGNQMEDTAITMAIRNHGLGRSLDLAQSPSLLAERVSNVPQNSENTQAPVATTSSEALLLTDSEAASNSGEGDWLDDTYDSDHQQDFLDRAVAEAIKKKGLSTLSVDYG</sequence>
<proteinExistence type="predicted"/>
<feature type="region of interest" description="Disordered" evidence="1">
    <location>
        <begin position="14"/>
        <end position="68"/>
    </location>
</feature>
<keyword evidence="3" id="KW-1185">Reference proteome</keyword>
<gene>
    <name evidence="2" type="ORF">TSAR_006437</name>
</gene>
<feature type="compositionally biased region" description="Polar residues" evidence="1">
    <location>
        <begin position="41"/>
        <end position="54"/>
    </location>
</feature>
<dbReference type="AlphaFoldDB" id="A0A232EFJ3"/>
<evidence type="ECO:0000256" key="1">
    <source>
        <dbReference type="SAM" id="MobiDB-lite"/>
    </source>
</evidence>
<dbReference type="EMBL" id="NNAY01004984">
    <property type="protein sequence ID" value="OXU17139.1"/>
    <property type="molecule type" value="Genomic_DNA"/>
</dbReference>